<dbReference type="EMBL" id="GBRH01231620">
    <property type="protein sequence ID" value="JAD66275.1"/>
    <property type="molecule type" value="Transcribed_RNA"/>
</dbReference>
<protein>
    <submittedName>
        <fullName evidence="1">Uncharacterized protein</fullName>
    </submittedName>
</protein>
<dbReference type="AlphaFoldDB" id="A0A0A9BYP0"/>
<reference evidence="1" key="2">
    <citation type="journal article" date="2015" name="Data Brief">
        <title>Shoot transcriptome of the giant reed, Arundo donax.</title>
        <authorList>
            <person name="Barrero R.A."/>
            <person name="Guerrero F.D."/>
            <person name="Moolhuijzen P."/>
            <person name="Goolsby J.A."/>
            <person name="Tidwell J."/>
            <person name="Bellgard S.E."/>
            <person name="Bellgard M.I."/>
        </authorList>
    </citation>
    <scope>NUCLEOTIDE SEQUENCE</scope>
    <source>
        <tissue evidence="1">Shoot tissue taken approximately 20 cm above the soil surface</tissue>
    </source>
</reference>
<proteinExistence type="predicted"/>
<reference evidence="1" key="1">
    <citation type="submission" date="2014-09" db="EMBL/GenBank/DDBJ databases">
        <authorList>
            <person name="Magalhaes I.L.F."/>
            <person name="Oliveira U."/>
            <person name="Santos F.R."/>
            <person name="Vidigal T.H.D.A."/>
            <person name="Brescovit A.D."/>
            <person name="Santos A.J."/>
        </authorList>
    </citation>
    <scope>NUCLEOTIDE SEQUENCE</scope>
    <source>
        <tissue evidence="1">Shoot tissue taken approximately 20 cm above the soil surface</tissue>
    </source>
</reference>
<sequence length="35" mass="3758">MELVQVQSCCLAMDPLALPHSISSTDLGLLLLLCE</sequence>
<organism evidence="1">
    <name type="scientific">Arundo donax</name>
    <name type="common">Giant reed</name>
    <name type="synonym">Donax arundinaceus</name>
    <dbReference type="NCBI Taxonomy" id="35708"/>
    <lineage>
        <taxon>Eukaryota</taxon>
        <taxon>Viridiplantae</taxon>
        <taxon>Streptophyta</taxon>
        <taxon>Embryophyta</taxon>
        <taxon>Tracheophyta</taxon>
        <taxon>Spermatophyta</taxon>
        <taxon>Magnoliopsida</taxon>
        <taxon>Liliopsida</taxon>
        <taxon>Poales</taxon>
        <taxon>Poaceae</taxon>
        <taxon>PACMAD clade</taxon>
        <taxon>Arundinoideae</taxon>
        <taxon>Arundineae</taxon>
        <taxon>Arundo</taxon>
    </lineage>
</organism>
<name>A0A0A9BYP0_ARUDO</name>
<accession>A0A0A9BYP0</accession>
<evidence type="ECO:0000313" key="1">
    <source>
        <dbReference type="EMBL" id="JAD66275.1"/>
    </source>
</evidence>